<comment type="similarity">
    <text evidence="1">Belongs to the type-I restriction system S methylase family.</text>
</comment>
<feature type="domain" description="Type I restriction modification DNA specificity" evidence="4">
    <location>
        <begin position="232"/>
        <end position="399"/>
    </location>
</feature>
<proteinExistence type="inferred from homology"/>
<dbReference type="Proteomes" id="UP000607331">
    <property type="component" value="Unassembled WGS sequence"/>
</dbReference>
<dbReference type="InterPro" id="IPR044946">
    <property type="entry name" value="Restrct_endonuc_typeI_TRD_sf"/>
</dbReference>
<evidence type="ECO:0000259" key="4">
    <source>
        <dbReference type="Pfam" id="PF01420"/>
    </source>
</evidence>
<evidence type="ECO:0000256" key="1">
    <source>
        <dbReference type="ARBA" id="ARBA00010923"/>
    </source>
</evidence>
<dbReference type="Gene3D" id="3.90.220.20">
    <property type="entry name" value="DNA methylase specificity domains"/>
    <property type="match status" value="2"/>
</dbReference>
<evidence type="ECO:0000313" key="5">
    <source>
        <dbReference type="EMBL" id="MBC1186204.1"/>
    </source>
</evidence>
<keyword evidence="5" id="KW-0378">Hydrolase</keyword>
<keyword evidence="2" id="KW-0680">Restriction system</keyword>
<dbReference type="Pfam" id="PF01420">
    <property type="entry name" value="Methylase_S"/>
    <property type="match status" value="2"/>
</dbReference>
<organism evidence="5 6">
    <name type="scientific">Kluyvera sichuanensis</name>
    <dbReference type="NCBI Taxonomy" id="2725494"/>
    <lineage>
        <taxon>Bacteria</taxon>
        <taxon>Pseudomonadati</taxon>
        <taxon>Pseudomonadota</taxon>
        <taxon>Gammaproteobacteria</taxon>
        <taxon>Enterobacterales</taxon>
        <taxon>Enterobacteriaceae</taxon>
        <taxon>Kluyvera</taxon>
    </lineage>
</organism>
<dbReference type="PANTHER" id="PTHR30408">
    <property type="entry name" value="TYPE-1 RESTRICTION ENZYME ECOKI SPECIFICITY PROTEIN"/>
    <property type="match status" value="1"/>
</dbReference>
<sequence length="451" mass="50280">MAKYKAYPEYKDSGVEWLGVIPKGWTISKVKYLAPFQVGWTPPTKNDANFIGDNLWVNISDLRDKFISSTAKCISDKAAKEASMDITPRGSLLYSFKLSVGAVSFAGCDLYTNEAIASFLDRAQLPLSYLYYALPIFIIENASTNIYGAKILNQELIKNSFLLAPLHSEAEKVANFLDHETAKIDNLIEKQRQLIELLKEKRQAVISHAVTKGLNPDVPMKDSGVEWLGEVPEHWVPIQLGKVCYQVSDGPHFSPNYVDSGVLFISARNIKVNGWSLDDAKYITEKDYNEFSKRVIPEIGDVLYTKGGTTGIARTVDIEDKFQVWVHVAVLKILKDKAVPDFIAYSLNGTSCYAQSQLYTQGATNNDLGLTRLIKIWLALPPKNEQQEIVDALNSITKKYDVVTDNAMTAITILQERRTALISAAVTGKIDVRDWVAPDKQDVEESQEATA</sequence>
<dbReference type="CDD" id="cd17244">
    <property type="entry name" value="RMtype1_S_Apa101655I-TRD2-CR2_like"/>
    <property type="match status" value="1"/>
</dbReference>
<dbReference type="InterPro" id="IPR000055">
    <property type="entry name" value="Restrct_endonuc_typeI_TRD"/>
</dbReference>
<dbReference type="InterPro" id="IPR052021">
    <property type="entry name" value="Type-I_RS_S_subunit"/>
</dbReference>
<dbReference type="EMBL" id="JABBJF010000007">
    <property type="protein sequence ID" value="MBC1186204.1"/>
    <property type="molecule type" value="Genomic_DNA"/>
</dbReference>
<dbReference type="RefSeq" id="WP_185667905.1">
    <property type="nucleotide sequence ID" value="NZ_JABBJF010000007.1"/>
</dbReference>
<protein>
    <submittedName>
        <fullName evidence="5">Restriction endonuclease subunit S</fullName>
    </submittedName>
</protein>
<dbReference type="Gene3D" id="1.10.287.1120">
    <property type="entry name" value="Bipartite methylase S protein"/>
    <property type="match status" value="1"/>
</dbReference>
<keyword evidence="3" id="KW-0238">DNA-binding</keyword>
<keyword evidence="5" id="KW-0540">Nuclease</keyword>
<feature type="domain" description="Type I restriction modification DNA specificity" evidence="4">
    <location>
        <begin position="22"/>
        <end position="196"/>
    </location>
</feature>
<dbReference type="PANTHER" id="PTHR30408:SF12">
    <property type="entry name" value="TYPE I RESTRICTION ENZYME MJAVIII SPECIFICITY SUBUNIT"/>
    <property type="match status" value="1"/>
</dbReference>
<dbReference type="GO" id="GO:0004519">
    <property type="term" value="F:endonuclease activity"/>
    <property type="evidence" value="ECO:0007669"/>
    <property type="project" value="UniProtKB-KW"/>
</dbReference>
<name>A0ABR6RSU1_9ENTR</name>
<keyword evidence="5" id="KW-0255">Endonuclease</keyword>
<reference evidence="5 6" key="1">
    <citation type="submission" date="2020-04" db="EMBL/GenBank/DDBJ databases">
        <title>The draft genome of Kluyvera sichuanensis strain SCKS090646.</title>
        <authorList>
            <person name="Wei L."/>
            <person name="Liu L."/>
            <person name="Feng Y."/>
            <person name="Zong Z."/>
        </authorList>
    </citation>
    <scope>NUCLEOTIDE SEQUENCE [LARGE SCALE GENOMIC DNA]</scope>
    <source>
        <strain evidence="5 6">090646</strain>
    </source>
</reference>
<evidence type="ECO:0000256" key="3">
    <source>
        <dbReference type="ARBA" id="ARBA00023125"/>
    </source>
</evidence>
<evidence type="ECO:0000313" key="6">
    <source>
        <dbReference type="Proteomes" id="UP000607331"/>
    </source>
</evidence>
<accession>A0ABR6RSU1</accession>
<comment type="caution">
    <text evidence="5">The sequence shown here is derived from an EMBL/GenBank/DDBJ whole genome shotgun (WGS) entry which is preliminary data.</text>
</comment>
<evidence type="ECO:0000256" key="2">
    <source>
        <dbReference type="ARBA" id="ARBA00022747"/>
    </source>
</evidence>
<dbReference type="SUPFAM" id="SSF116734">
    <property type="entry name" value="DNA methylase specificity domain"/>
    <property type="match status" value="2"/>
</dbReference>
<keyword evidence="6" id="KW-1185">Reference proteome</keyword>
<gene>
    <name evidence="5" type="ORF">HII27_10795</name>
</gene>